<protein>
    <submittedName>
        <fullName evidence="3">Fimbrial protein</fullName>
    </submittedName>
</protein>
<dbReference type="GeneID" id="69539431"/>
<dbReference type="InterPro" id="IPR008966">
    <property type="entry name" value="Adhesion_dom_sf"/>
</dbReference>
<dbReference type="EMBL" id="CP092014">
    <property type="protein sequence ID" value="WFN96644.1"/>
    <property type="molecule type" value="Genomic_DNA"/>
</dbReference>
<keyword evidence="4" id="KW-1185">Reference proteome</keyword>
<accession>A0ABY8GGI3</accession>
<feature type="signal peptide" evidence="1">
    <location>
        <begin position="1"/>
        <end position="20"/>
    </location>
</feature>
<dbReference type="InterPro" id="IPR000259">
    <property type="entry name" value="Adhesion_dom_fimbrial"/>
</dbReference>
<dbReference type="Gene3D" id="2.60.40.1090">
    <property type="entry name" value="Fimbrial-type adhesion domain"/>
    <property type="match status" value="1"/>
</dbReference>
<reference evidence="3 4" key="1">
    <citation type="submission" date="2022-02" db="EMBL/GenBank/DDBJ databases">
        <title>Phenotypic, genotypic and serological characterization of Edwardsiella ictaluri from catfish and ornamental fish species.</title>
        <authorList>
            <person name="Rose D."/>
            <person name="Tekedar H.C."/>
            <person name="Waldbieser G.C."/>
            <person name="Aarattuthodi S."/>
            <person name="Griffin M.J."/>
        </authorList>
    </citation>
    <scope>NUCLEOTIDE SEQUENCE [LARGE SCALE GENOMIC DNA]</scope>
    <source>
        <strain evidence="3 4">13 TAL-140 K3</strain>
    </source>
</reference>
<dbReference type="Proteomes" id="UP001222680">
    <property type="component" value="Chromosome"/>
</dbReference>
<gene>
    <name evidence="3" type="ORF">MAY91_00110</name>
</gene>
<feature type="domain" description="Fimbrial-type adhesion" evidence="2">
    <location>
        <begin position="187"/>
        <end position="347"/>
    </location>
</feature>
<dbReference type="InterPro" id="IPR036937">
    <property type="entry name" value="Adhesion_dom_fimbrial_sf"/>
</dbReference>
<dbReference type="SUPFAM" id="SSF49401">
    <property type="entry name" value="Bacterial adhesins"/>
    <property type="match status" value="1"/>
</dbReference>
<evidence type="ECO:0000259" key="2">
    <source>
        <dbReference type="Pfam" id="PF00419"/>
    </source>
</evidence>
<evidence type="ECO:0000256" key="1">
    <source>
        <dbReference type="SAM" id="SignalP"/>
    </source>
</evidence>
<dbReference type="Pfam" id="PF00419">
    <property type="entry name" value="Fimbrial"/>
    <property type="match status" value="1"/>
</dbReference>
<feature type="chain" id="PRO_5045347639" evidence="1">
    <location>
        <begin position="21"/>
        <end position="347"/>
    </location>
</feature>
<dbReference type="RefSeq" id="WP_015871799.1">
    <property type="nucleotide sequence ID" value="NZ_AP028097.1"/>
</dbReference>
<keyword evidence="1" id="KW-0732">Signal</keyword>
<evidence type="ECO:0000313" key="4">
    <source>
        <dbReference type="Proteomes" id="UP001222680"/>
    </source>
</evidence>
<proteinExistence type="predicted"/>
<evidence type="ECO:0000313" key="3">
    <source>
        <dbReference type="EMBL" id="WFN96644.1"/>
    </source>
</evidence>
<sequence>MKYHRYFFTALLLLSGPAFSWCKLDSPGIESQRGQVLMSNQNMFPGGQQMSVPLPLFSKQTLCSAYSSEQNEVHLGTPYERGVVVKFYDNVFIDIAIQAPPLATIKLQKGNYTAAQFLDRLTVTARPVAPTQTKRVAIDGEYLLESAMVISAGSGTSGSLGEFLRRFITFLFTGKWPASENDLYQVHLNLTLDYKATTCQFTDTLIRLPPLSISDLTQGGAVTSAIANHSLVAQCDSLSGDDSRAQTNRTLRVTLSSDALLPENPRVVLPHSGTGGVGFILYNEQQQPITLGGAAAQPSVIRLIPQWTTLPERGFNIPIHAGYYVYNRSLAQPGPLEANVTINIDYD</sequence>
<organism evidence="3 4">
    <name type="scientific">Edwardsiella ictaluri</name>
    <dbReference type="NCBI Taxonomy" id="67780"/>
    <lineage>
        <taxon>Bacteria</taxon>
        <taxon>Pseudomonadati</taxon>
        <taxon>Pseudomonadota</taxon>
        <taxon>Gammaproteobacteria</taxon>
        <taxon>Enterobacterales</taxon>
        <taxon>Hafniaceae</taxon>
        <taxon>Edwardsiella</taxon>
    </lineage>
</organism>
<name>A0ABY8GGI3_EDWIC</name>